<evidence type="ECO:0000313" key="18">
    <source>
        <dbReference type="Proteomes" id="UP001306950"/>
    </source>
</evidence>
<evidence type="ECO:0000256" key="16">
    <source>
        <dbReference type="ARBA" id="ARBA00029828"/>
    </source>
</evidence>
<comment type="catalytic activity">
    <reaction evidence="1">
        <text>a triacylglycerol + H2O = a diacylglycerol + a fatty acid + H(+)</text>
        <dbReference type="Rhea" id="RHEA:12044"/>
        <dbReference type="ChEBI" id="CHEBI:15377"/>
        <dbReference type="ChEBI" id="CHEBI:15378"/>
        <dbReference type="ChEBI" id="CHEBI:17855"/>
        <dbReference type="ChEBI" id="CHEBI:18035"/>
        <dbReference type="ChEBI" id="CHEBI:28868"/>
        <dbReference type="EC" id="3.1.1.3"/>
    </reaction>
</comment>
<evidence type="ECO:0000256" key="2">
    <source>
        <dbReference type="ARBA" id="ARBA00004270"/>
    </source>
</evidence>
<dbReference type="RefSeq" id="WP_331848723.1">
    <property type="nucleotide sequence ID" value="NZ_JAZHPZ010000016.1"/>
</dbReference>
<keyword evidence="10" id="KW-0735">Signal-anchor</keyword>
<gene>
    <name evidence="17" type="ORF">V3851_22220</name>
</gene>
<evidence type="ECO:0000256" key="10">
    <source>
        <dbReference type="ARBA" id="ARBA00022968"/>
    </source>
</evidence>
<accession>A0ABU7VXP2</accession>
<keyword evidence="14" id="KW-0472">Membrane</keyword>
<sequence>DTNGSGFDATVFYNEETNQIIIGYRGTEPFGRPLESLIPDYGTDLNDVVGNRVKNVEEVHQYYEQNKEKINALPLEAQMGFIQYEAKYQDNQFIQAQKLYDAVKEQYPTAEISTTGHSLGGALAEYVGVRNGLPSVSFNAPGITHALPDDLQEKVKNGDFRNTNIAYVNPKDTIGSGAVNQLEHVGETYYINSTCKEANKNEFKMVIPISIPQIRDNSFAQFLFGSKWTPITYIPITISLGQQGPLAKFYNSAFDEGNHSLGHFKFDEDGNIANALYTMDGEAAEVNPRVAAYESMIAAMEGFKGVLGDLVERYGSQWGVFGQLAAAGLGVTLNGGFAGSGEVTFTGNKSGGTIQLTPEELQNAALQMRNSLKEFDSDISYSIRLFQAQVETSQSKTLTPIVYNATASFHRINQWYQQSIAEIADYIDLKAKLFIAADRQ</sequence>
<comment type="subunit">
    <text evidence="4">Binds to both phosphatidylinositol (PI) and phosphatidylinositol 3,5-bisphosphate (PIP2).</text>
</comment>
<keyword evidence="12" id="KW-0072">Autophagy</keyword>
<protein>
    <recommendedName>
        <fullName evidence="5">triacylglycerol lipase</fullName>
        <ecNumber evidence="5">3.1.1.3</ecNumber>
    </recommendedName>
    <alternativeName>
        <fullName evidence="16">Autophagy-related protein 15</fullName>
    </alternativeName>
</protein>
<dbReference type="Gene3D" id="3.40.50.1820">
    <property type="entry name" value="alpha/beta hydrolase"/>
    <property type="match status" value="1"/>
</dbReference>
<keyword evidence="6" id="KW-0812">Transmembrane</keyword>
<evidence type="ECO:0000256" key="8">
    <source>
        <dbReference type="ARBA" id="ARBA00022801"/>
    </source>
</evidence>
<proteinExistence type="predicted"/>
<evidence type="ECO:0000256" key="15">
    <source>
        <dbReference type="ARBA" id="ARBA00023180"/>
    </source>
</evidence>
<keyword evidence="7" id="KW-0967">Endosome</keyword>
<keyword evidence="18" id="KW-1185">Reference proteome</keyword>
<dbReference type="Proteomes" id="UP001306950">
    <property type="component" value="Unassembled WGS sequence"/>
</dbReference>
<evidence type="ECO:0000256" key="11">
    <source>
        <dbReference type="ARBA" id="ARBA00022989"/>
    </source>
</evidence>
<comment type="caution">
    <text evidence="17">The sequence shown here is derived from an EMBL/GenBank/DDBJ whole genome shotgun (WGS) entry which is preliminary data.</text>
</comment>
<evidence type="ECO:0000256" key="1">
    <source>
        <dbReference type="ARBA" id="ARBA00001024"/>
    </source>
</evidence>
<name>A0ABU7VXP2_9BACL</name>
<organism evidence="17 18">
    <name type="scientific">Paenibacillus haidiansis</name>
    <dbReference type="NCBI Taxonomy" id="1574488"/>
    <lineage>
        <taxon>Bacteria</taxon>
        <taxon>Bacillati</taxon>
        <taxon>Bacillota</taxon>
        <taxon>Bacilli</taxon>
        <taxon>Bacillales</taxon>
        <taxon>Paenibacillaceae</taxon>
        <taxon>Paenibacillus</taxon>
    </lineage>
</organism>
<dbReference type="EMBL" id="JAZHPZ010000016">
    <property type="protein sequence ID" value="MEF2968541.1"/>
    <property type="molecule type" value="Genomic_DNA"/>
</dbReference>
<evidence type="ECO:0000256" key="5">
    <source>
        <dbReference type="ARBA" id="ARBA00013279"/>
    </source>
</evidence>
<evidence type="ECO:0000256" key="3">
    <source>
        <dbReference type="ARBA" id="ARBA00004343"/>
    </source>
</evidence>
<comment type="subcellular location">
    <subcellularLocation>
        <location evidence="3">Endosome</location>
        <location evidence="3">Multivesicular body membrane</location>
        <topology evidence="3">Single-pass type II membrane protein</topology>
    </subcellularLocation>
    <subcellularLocation>
        <location evidence="2">Prevacuolar compartment membrane</location>
        <topology evidence="2">Single-pass type II membrane protein</topology>
    </subcellularLocation>
</comment>
<dbReference type="SUPFAM" id="SSF53474">
    <property type="entry name" value="alpha/beta-Hydrolases"/>
    <property type="match status" value="1"/>
</dbReference>
<dbReference type="PANTHER" id="PTHR47175">
    <property type="entry name" value="LIPASE ATG15-RELATED"/>
    <property type="match status" value="1"/>
</dbReference>
<keyword evidence="15" id="KW-0325">Glycoprotein</keyword>
<feature type="non-terminal residue" evidence="17">
    <location>
        <position position="1"/>
    </location>
</feature>
<dbReference type="Pfam" id="PF26363">
    <property type="entry name" value="Phospholipase-like"/>
    <property type="match status" value="1"/>
</dbReference>
<evidence type="ECO:0000256" key="13">
    <source>
        <dbReference type="ARBA" id="ARBA00023098"/>
    </source>
</evidence>
<dbReference type="InterPro" id="IPR029058">
    <property type="entry name" value="AB_hydrolase_fold"/>
</dbReference>
<evidence type="ECO:0000256" key="6">
    <source>
        <dbReference type="ARBA" id="ARBA00022692"/>
    </source>
</evidence>
<dbReference type="PANTHER" id="PTHR47175:SF2">
    <property type="entry name" value="LIPASE ATG15-RELATED"/>
    <property type="match status" value="1"/>
</dbReference>
<keyword evidence="11" id="KW-1133">Transmembrane helix</keyword>
<dbReference type="EC" id="3.1.1.3" evidence="5"/>
<keyword evidence="9" id="KW-0442">Lipid degradation</keyword>
<evidence type="ECO:0000256" key="9">
    <source>
        <dbReference type="ARBA" id="ARBA00022963"/>
    </source>
</evidence>
<evidence type="ECO:0000256" key="4">
    <source>
        <dbReference type="ARBA" id="ARBA00011137"/>
    </source>
</evidence>
<keyword evidence="8" id="KW-0378">Hydrolase</keyword>
<evidence type="ECO:0000256" key="14">
    <source>
        <dbReference type="ARBA" id="ARBA00023136"/>
    </source>
</evidence>
<evidence type="ECO:0000256" key="12">
    <source>
        <dbReference type="ARBA" id="ARBA00023006"/>
    </source>
</evidence>
<evidence type="ECO:0000313" key="17">
    <source>
        <dbReference type="EMBL" id="MEF2968541.1"/>
    </source>
</evidence>
<reference evidence="17 18" key="1">
    <citation type="submission" date="2024-02" db="EMBL/GenBank/DDBJ databases">
        <title>A nitrogen-fixing paenibacillus bacterium.</title>
        <authorList>
            <person name="Zhang W.L."/>
            <person name="Chen S.F."/>
        </authorList>
    </citation>
    <scope>NUCLEOTIDE SEQUENCE [LARGE SCALE GENOMIC DNA]</scope>
    <source>
        <strain evidence="17 18">M1</strain>
    </source>
</reference>
<keyword evidence="13" id="KW-0443">Lipid metabolism</keyword>
<dbReference type="InterPro" id="IPR050805">
    <property type="entry name" value="ATG15_Lipase"/>
</dbReference>
<evidence type="ECO:0000256" key="7">
    <source>
        <dbReference type="ARBA" id="ARBA00022753"/>
    </source>
</evidence>